<dbReference type="InterPro" id="IPR036554">
    <property type="entry name" value="GHMP_kinase_C_sf"/>
</dbReference>
<evidence type="ECO:0000256" key="5">
    <source>
        <dbReference type="ARBA" id="ARBA00022777"/>
    </source>
</evidence>
<organism evidence="12 13">
    <name type="scientific">Desemzia incerta</name>
    <dbReference type="NCBI Taxonomy" id="82801"/>
    <lineage>
        <taxon>Bacteria</taxon>
        <taxon>Bacillati</taxon>
        <taxon>Bacillota</taxon>
        <taxon>Bacilli</taxon>
        <taxon>Lactobacillales</taxon>
        <taxon>Carnobacteriaceae</taxon>
        <taxon>Desemzia</taxon>
    </lineage>
</organism>
<keyword evidence="2" id="KW-0444">Lipid biosynthesis</keyword>
<keyword evidence="7" id="KW-0460">Magnesium</keyword>
<keyword evidence="5 12" id="KW-0418">Kinase</keyword>
<dbReference type="Pfam" id="PF08544">
    <property type="entry name" value="GHMP_kinases_C"/>
    <property type="match status" value="1"/>
</dbReference>
<keyword evidence="4" id="KW-0547">Nucleotide-binding</keyword>
<dbReference type="Proteomes" id="UP000199136">
    <property type="component" value="Unassembled WGS sequence"/>
</dbReference>
<keyword evidence="3" id="KW-0808">Transferase</keyword>
<dbReference type="InterPro" id="IPR014721">
    <property type="entry name" value="Ribsml_uS5_D2-typ_fold_subgr"/>
</dbReference>
<proteinExistence type="predicted"/>
<dbReference type="Gene3D" id="3.30.70.890">
    <property type="entry name" value="GHMP kinase, C-terminal domain"/>
    <property type="match status" value="1"/>
</dbReference>
<dbReference type="Gene3D" id="3.30.230.10">
    <property type="match status" value="1"/>
</dbReference>
<reference evidence="12 13" key="1">
    <citation type="submission" date="2016-10" db="EMBL/GenBank/DDBJ databases">
        <authorList>
            <person name="de Groot N.N."/>
        </authorList>
    </citation>
    <scope>NUCLEOTIDE SEQUENCE [LARGE SCALE GENOMIC DNA]</scope>
    <source>
        <strain evidence="12 13">DSM 20581</strain>
    </source>
</reference>
<dbReference type="NCBIfam" id="TIGR00549">
    <property type="entry name" value="mevalon_kin"/>
    <property type="match status" value="1"/>
</dbReference>
<gene>
    <name evidence="12" type="ORF">SAMN04488506_0198</name>
</gene>
<evidence type="ECO:0000256" key="3">
    <source>
        <dbReference type="ARBA" id="ARBA00022679"/>
    </source>
</evidence>
<keyword evidence="13" id="KW-1185">Reference proteome</keyword>
<dbReference type="PRINTS" id="PR00959">
    <property type="entry name" value="MEVGALKINASE"/>
</dbReference>
<dbReference type="InterPro" id="IPR020568">
    <property type="entry name" value="Ribosomal_Su5_D2-typ_SF"/>
</dbReference>
<dbReference type="PANTHER" id="PTHR43290:SF2">
    <property type="entry name" value="MEVALONATE KINASE"/>
    <property type="match status" value="1"/>
</dbReference>
<dbReference type="EMBL" id="FOXW01000001">
    <property type="protein sequence ID" value="SFP98946.1"/>
    <property type="molecule type" value="Genomic_DNA"/>
</dbReference>
<dbReference type="GO" id="GO:0005524">
    <property type="term" value="F:ATP binding"/>
    <property type="evidence" value="ECO:0007669"/>
    <property type="project" value="UniProtKB-KW"/>
</dbReference>
<keyword evidence="8" id="KW-0443">Lipid metabolism</keyword>
<dbReference type="PANTHER" id="PTHR43290">
    <property type="entry name" value="MEVALONATE KINASE"/>
    <property type="match status" value="1"/>
</dbReference>
<dbReference type="AlphaFoldDB" id="A0A1I5UW74"/>
<dbReference type="UniPathway" id="UPA00057">
    <property type="reaction ID" value="UER00098"/>
</dbReference>
<feature type="domain" description="GHMP kinase C-terminal" evidence="11">
    <location>
        <begin position="223"/>
        <end position="302"/>
    </location>
</feature>
<evidence type="ECO:0000256" key="8">
    <source>
        <dbReference type="ARBA" id="ARBA00023098"/>
    </source>
</evidence>
<protein>
    <submittedName>
        <fullName evidence="12">Mevalonate kinase</fullName>
    </submittedName>
</protein>
<evidence type="ECO:0000256" key="7">
    <source>
        <dbReference type="ARBA" id="ARBA00022842"/>
    </source>
</evidence>
<evidence type="ECO:0000256" key="9">
    <source>
        <dbReference type="ARBA" id="ARBA00029438"/>
    </source>
</evidence>
<dbReference type="RefSeq" id="WP_092479284.1">
    <property type="nucleotide sequence ID" value="NZ_FOXW01000001.1"/>
</dbReference>
<dbReference type="InterPro" id="IPR006204">
    <property type="entry name" value="GHMP_kinase_N_dom"/>
</dbReference>
<dbReference type="InterPro" id="IPR006205">
    <property type="entry name" value="Mev_gal_kin"/>
</dbReference>
<dbReference type="SUPFAM" id="SSF54211">
    <property type="entry name" value="Ribosomal protein S5 domain 2-like"/>
    <property type="match status" value="1"/>
</dbReference>
<dbReference type="Pfam" id="PF00288">
    <property type="entry name" value="GHMP_kinases_N"/>
    <property type="match status" value="1"/>
</dbReference>
<dbReference type="GO" id="GO:0019287">
    <property type="term" value="P:isopentenyl diphosphate biosynthetic process, mevalonate pathway"/>
    <property type="evidence" value="ECO:0007669"/>
    <property type="project" value="UniProtKB-UniPathway"/>
</dbReference>
<dbReference type="SUPFAM" id="SSF55060">
    <property type="entry name" value="GHMP Kinase, C-terminal domain"/>
    <property type="match status" value="1"/>
</dbReference>
<dbReference type="InterPro" id="IPR013750">
    <property type="entry name" value="GHMP_kinase_C_dom"/>
</dbReference>
<dbReference type="OrthoDB" id="9764892at2"/>
<evidence type="ECO:0000256" key="4">
    <source>
        <dbReference type="ARBA" id="ARBA00022741"/>
    </source>
</evidence>
<dbReference type="GO" id="GO:0004496">
    <property type="term" value="F:mevalonate kinase activity"/>
    <property type="evidence" value="ECO:0007669"/>
    <property type="project" value="InterPro"/>
</dbReference>
<name>A0A1I5UW74_9LACT</name>
<sequence>MQTVNNQAIGRATGKIILMGEHAVVYGEPSLAIPFPKATIQTTVTPSTGPITVDCIYHKGLLTDVPERLSNLLTVVEISLKALKKELKDFSLKIDSSIPAERGMGSSAAVAVATVRALFNYFEQELTHDQLLELVNVSEVIAHGNPSGLDAAMTSGEQPLYYIKGKPFVPFKMSVDAYLVVADTGIKGQTREAVGSIAALMKEHPEETMNDIHQLGELADKAKTAIEENSPIDLGSYMHQAHLLLDKLGVSNEQLNQLVDAALANGALGAKLTGGGRGGCMIALADSETTAQQISDALRETGTSNTWIYQLGDDSFE</sequence>
<evidence type="ECO:0000313" key="13">
    <source>
        <dbReference type="Proteomes" id="UP000199136"/>
    </source>
</evidence>
<evidence type="ECO:0000256" key="2">
    <source>
        <dbReference type="ARBA" id="ARBA00022516"/>
    </source>
</evidence>
<evidence type="ECO:0000256" key="1">
    <source>
        <dbReference type="ARBA" id="ARBA00022490"/>
    </source>
</evidence>
<keyword evidence="1" id="KW-0963">Cytoplasm</keyword>
<evidence type="ECO:0000256" key="6">
    <source>
        <dbReference type="ARBA" id="ARBA00022840"/>
    </source>
</evidence>
<dbReference type="GO" id="GO:0005829">
    <property type="term" value="C:cytosol"/>
    <property type="evidence" value="ECO:0007669"/>
    <property type="project" value="TreeGrafter"/>
</dbReference>
<accession>A0A1I5UW74</accession>
<comment type="pathway">
    <text evidence="9">Isoprenoid biosynthesis; isopentenyl diphosphate biosynthesis via mevalonate pathway; isopentenyl diphosphate from (R)-mevalonate: step 1/3.</text>
</comment>
<evidence type="ECO:0000259" key="11">
    <source>
        <dbReference type="Pfam" id="PF08544"/>
    </source>
</evidence>
<evidence type="ECO:0000313" key="12">
    <source>
        <dbReference type="EMBL" id="SFP98946.1"/>
    </source>
</evidence>
<evidence type="ECO:0000259" key="10">
    <source>
        <dbReference type="Pfam" id="PF00288"/>
    </source>
</evidence>
<dbReference type="STRING" id="82801.SAMN04488506_0198"/>
<feature type="domain" description="GHMP kinase N-terminal" evidence="10">
    <location>
        <begin position="80"/>
        <end position="153"/>
    </location>
</feature>
<keyword evidence="6" id="KW-0067">ATP-binding</keyword>